<reference evidence="1 2" key="1">
    <citation type="journal article" date="2020" name="Biotechnol. Biofuels">
        <title>New insights from the biogas microbiome by comprehensive genome-resolved metagenomics of nearly 1600 species originating from multiple anaerobic digesters.</title>
        <authorList>
            <person name="Campanaro S."/>
            <person name="Treu L."/>
            <person name="Rodriguez-R L.M."/>
            <person name="Kovalovszki A."/>
            <person name="Ziels R.M."/>
            <person name="Maus I."/>
            <person name="Zhu X."/>
            <person name="Kougias P.G."/>
            <person name="Basile A."/>
            <person name="Luo G."/>
            <person name="Schluter A."/>
            <person name="Konstantinidis K.T."/>
            <person name="Angelidaki I."/>
        </authorList>
    </citation>
    <scope>NUCLEOTIDE SEQUENCE [LARGE SCALE GENOMIC DNA]</scope>
    <source>
        <strain evidence="1">AS27yjCOA_165</strain>
    </source>
</reference>
<protein>
    <submittedName>
        <fullName evidence="1">Uncharacterized protein</fullName>
    </submittedName>
</protein>
<comment type="caution">
    <text evidence="1">The sequence shown here is derived from an EMBL/GenBank/DDBJ whole genome shotgun (WGS) entry which is preliminary data.</text>
</comment>
<evidence type="ECO:0000313" key="2">
    <source>
        <dbReference type="Proteomes" id="UP000526033"/>
    </source>
</evidence>
<accession>A0A7X9DJY3</accession>
<dbReference type="EMBL" id="JAAZNL010000013">
    <property type="protein sequence ID" value="NMB69827.1"/>
    <property type="molecule type" value="Genomic_DNA"/>
</dbReference>
<dbReference type="Proteomes" id="UP000526033">
    <property type="component" value="Unassembled WGS sequence"/>
</dbReference>
<dbReference type="AlphaFoldDB" id="A0A7X9DJY3"/>
<gene>
    <name evidence="1" type="ORF">GYA27_01315</name>
</gene>
<sequence>MDIRKVAYEKFRLQWMLDHGYTLSDLIRQIQLCLDEQDEDESINLDVVFEEWEYSFGFNGSIWPCFDEFLETEYLNFDYMRSLLSGAEFEKYTEEMDGDIDAISF</sequence>
<name>A0A7X9DJY3_UNCKA</name>
<evidence type="ECO:0000313" key="1">
    <source>
        <dbReference type="EMBL" id="NMB69827.1"/>
    </source>
</evidence>
<organism evidence="1 2">
    <name type="scientific">candidate division WWE3 bacterium</name>
    <dbReference type="NCBI Taxonomy" id="2053526"/>
    <lineage>
        <taxon>Bacteria</taxon>
        <taxon>Katanobacteria</taxon>
    </lineage>
</organism>
<proteinExistence type="predicted"/>